<dbReference type="SUPFAM" id="SSF53335">
    <property type="entry name" value="S-adenosyl-L-methionine-dependent methyltransferases"/>
    <property type="match status" value="1"/>
</dbReference>
<dbReference type="PANTHER" id="PTHR23290:SF0">
    <property type="entry name" value="RRNA N6-ADENOSINE-METHYLTRANSFERASE METTL5"/>
    <property type="match status" value="1"/>
</dbReference>
<reference evidence="2" key="1">
    <citation type="submission" date="2023-02" db="EMBL/GenBank/DDBJ databases">
        <title>Actinokineospora globicatena NBRC 15670.</title>
        <authorList>
            <person name="Ichikawa N."/>
            <person name="Sato H."/>
            <person name="Tonouchi N."/>
        </authorList>
    </citation>
    <scope>NUCLEOTIDE SEQUENCE</scope>
    <source>
        <strain evidence="2">NBRC 15670</strain>
    </source>
</reference>
<dbReference type="AlphaFoldDB" id="A0A9W6V9M0"/>
<dbReference type="Pfam" id="PF01861">
    <property type="entry name" value="BpsA_C"/>
    <property type="match status" value="1"/>
</dbReference>
<keyword evidence="2" id="KW-0808">Transferase</keyword>
<dbReference type="Gene3D" id="3.40.50.150">
    <property type="entry name" value="Vaccinia Virus protein VP39"/>
    <property type="match status" value="1"/>
</dbReference>
<evidence type="ECO:0000313" key="3">
    <source>
        <dbReference type="Proteomes" id="UP001165042"/>
    </source>
</evidence>
<dbReference type="GO" id="GO:0003676">
    <property type="term" value="F:nucleic acid binding"/>
    <property type="evidence" value="ECO:0007669"/>
    <property type="project" value="InterPro"/>
</dbReference>
<dbReference type="CDD" id="cd02440">
    <property type="entry name" value="AdoMet_MTases"/>
    <property type="match status" value="1"/>
</dbReference>
<keyword evidence="2" id="KW-0489">Methyltransferase</keyword>
<dbReference type="InterPro" id="IPR002052">
    <property type="entry name" value="DNA_methylase_N6_adenine_CS"/>
</dbReference>
<gene>
    <name evidence="2" type="ORF">Aglo03_61160</name>
</gene>
<dbReference type="EMBL" id="BSSD01000013">
    <property type="protein sequence ID" value="GLW95300.1"/>
    <property type="molecule type" value="Genomic_DNA"/>
</dbReference>
<feature type="domain" description="N(4)-bis(aminopropyl)spermidine synthase C-terminal" evidence="1">
    <location>
        <begin position="125"/>
        <end position="300"/>
    </location>
</feature>
<dbReference type="InterPro" id="IPR051720">
    <property type="entry name" value="rRNA_MeTrfase/Polyamine_Synth"/>
</dbReference>
<dbReference type="InterPro" id="IPR002723">
    <property type="entry name" value="BpsA_C"/>
</dbReference>
<evidence type="ECO:0000259" key="1">
    <source>
        <dbReference type="Pfam" id="PF01861"/>
    </source>
</evidence>
<name>A0A9W6V9M0_9PSEU</name>
<comment type="caution">
    <text evidence="2">The sequence shown here is derived from an EMBL/GenBank/DDBJ whole genome shotgun (WGS) entry which is preliminary data.</text>
</comment>
<dbReference type="GO" id="GO:0032259">
    <property type="term" value="P:methylation"/>
    <property type="evidence" value="ECO:0007669"/>
    <property type="project" value="UniProtKB-KW"/>
</dbReference>
<dbReference type="InterPro" id="IPR029063">
    <property type="entry name" value="SAM-dependent_MTases_sf"/>
</dbReference>
<sequence>MWRRLGGERTAGSGWRGALSYANRLVADSVTSYLTARGVHARPLRAVVGLLSSGWQSLDDLVRTTAVPRRSVQELIAALGEDVERDADSWRVVPSRVDGYRALTAPRPDIPDAELAAAYEGYLTGVPAPSRALDHVQADAATMLRRARWLDQTYDLVGARLLCVGDHDLTALAVCTLRPELSATVVDVDERLLEYVDKTAAARGLDIQCRYADFRFALPPSTVGTADLVFTDPPYTPEGMRLFLARAIESLRDPDGRAIVAYGYSDRTPALGLKVQQEIQRLGLVFEAVLPAFNRYHGAQAVGSASDLYVLQQTSRSSRLAESAVRELVSGIYTHGPQSIESGGTPAAALAELTRLTGVAPTIPTWTDPPRGNNPCAYDLTSDPGSWLARVLLAGPLSTVGALVANNHPDISDQRGQQALAELVRGKYTLTYHRSLAGGRHAVVLATPTPTDSPRRTILTRVHGKLTNTWREALITHSPTPLTKREAREQVASLASPTDLDERLIDLPLHRIRTILTSVD</sequence>
<evidence type="ECO:0000313" key="2">
    <source>
        <dbReference type="EMBL" id="GLW95300.1"/>
    </source>
</evidence>
<keyword evidence="3" id="KW-1185">Reference proteome</keyword>
<dbReference type="Proteomes" id="UP001165042">
    <property type="component" value="Unassembled WGS sequence"/>
</dbReference>
<accession>A0A9W6V9M0</accession>
<dbReference type="GO" id="GO:0008168">
    <property type="term" value="F:methyltransferase activity"/>
    <property type="evidence" value="ECO:0007669"/>
    <property type="project" value="UniProtKB-KW"/>
</dbReference>
<protein>
    <submittedName>
        <fullName evidence="2">Methyltransferase</fullName>
    </submittedName>
</protein>
<dbReference type="GO" id="GO:0006596">
    <property type="term" value="P:polyamine biosynthetic process"/>
    <property type="evidence" value="ECO:0007669"/>
    <property type="project" value="TreeGrafter"/>
</dbReference>
<proteinExistence type="predicted"/>
<dbReference type="PANTHER" id="PTHR23290">
    <property type="entry name" value="RRNA N6-ADENOSINE-METHYLTRANSFERASE METTL5"/>
    <property type="match status" value="1"/>
</dbReference>
<dbReference type="PROSITE" id="PS00092">
    <property type="entry name" value="N6_MTASE"/>
    <property type="match status" value="1"/>
</dbReference>
<organism evidence="2 3">
    <name type="scientific">Actinokineospora globicatena</name>
    <dbReference type="NCBI Taxonomy" id="103729"/>
    <lineage>
        <taxon>Bacteria</taxon>
        <taxon>Bacillati</taxon>
        <taxon>Actinomycetota</taxon>
        <taxon>Actinomycetes</taxon>
        <taxon>Pseudonocardiales</taxon>
        <taxon>Pseudonocardiaceae</taxon>
        <taxon>Actinokineospora</taxon>
    </lineage>
</organism>